<organism evidence="1 2">
    <name type="scientific">Passalora fulva</name>
    <name type="common">Tomato leaf mold</name>
    <name type="synonym">Cladosporium fulvum</name>
    <dbReference type="NCBI Taxonomy" id="5499"/>
    <lineage>
        <taxon>Eukaryota</taxon>
        <taxon>Fungi</taxon>
        <taxon>Dikarya</taxon>
        <taxon>Ascomycota</taxon>
        <taxon>Pezizomycotina</taxon>
        <taxon>Dothideomycetes</taxon>
        <taxon>Dothideomycetidae</taxon>
        <taxon>Mycosphaerellales</taxon>
        <taxon>Mycosphaerellaceae</taxon>
        <taxon>Fulvia</taxon>
    </lineage>
</organism>
<dbReference type="RefSeq" id="XP_047759200.1">
    <property type="nucleotide sequence ID" value="XM_047907526.1"/>
</dbReference>
<protein>
    <submittedName>
        <fullName evidence="1">Uncharacterized protein</fullName>
    </submittedName>
</protein>
<dbReference type="Proteomes" id="UP000756132">
    <property type="component" value="Chromosome 3"/>
</dbReference>
<accession>A0A9Q8P6B8</accession>
<dbReference type="EMBL" id="CP090165">
    <property type="protein sequence ID" value="UJO14834.1"/>
    <property type="molecule type" value="Genomic_DNA"/>
</dbReference>
<evidence type="ECO:0000313" key="1">
    <source>
        <dbReference type="EMBL" id="UJO14834.1"/>
    </source>
</evidence>
<name>A0A9Q8P6B8_PASFU</name>
<reference evidence="1" key="2">
    <citation type="journal article" date="2022" name="Microb. Genom.">
        <title>A chromosome-scale genome assembly of the tomato pathogen Cladosporium fulvum reveals a compartmentalized genome architecture and the presence of a dispensable chromosome.</title>
        <authorList>
            <person name="Zaccaron A.Z."/>
            <person name="Chen L.H."/>
            <person name="Samaras A."/>
            <person name="Stergiopoulos I."/>
        </authorList>
    </citation>
    <scope>NUCLEOTIDE SEQUENCE</scope>
    <source>
        <strain evidence="1">Race5_Kim</strain>
    </source>
</reference>
<sequence length="242" mass="27148">MCQVKTFQYDMCGHFYAKILSACKGTITHTTRAGITKPSCNPTKSLREKKDAPVIHYPGRCLHCQMEALRAHGQAQVDVLKEQSEASPVKKLKRRAREAELQHERTCATLDSLKIEVPVAKRDIVLPSPQMRQRVIVGSPLQNEVTYGAPDIDEAMPNEEAKPTKINSPRRLQQSSLRSRRACRTYLGQCITQDCRHCKKPKRAVQDTVVAKEVVMPHVGGGMNLTAHERRTLPIAVSFDRA</sequence>
<proteinExistence type="predicted"/>
<gene>
    <name evidence="1" type="ORF">CLAFUR5_08378</name>
</gene>
<keyword evidence="2" id="KW-1185">Reference proteome</keyword>
<evidence type="ECO:0000313" key="2">
    <source>
        <dbReference type="Proteomes" id="UP000756132"/>
    </source>
</evidence>
<dbReference type="GeneID" id="71988256"/>
<dbReference type="AlphaFoldDB" id="A0A9Q8P6B8"/>
<reference evidence="1" key="1">
    <citation type="submission" date="2021-12" db="EMBL/GenBank/DDBJ databases">
        <authorList>
            <person name="Zaccaron A."/>
            <person name="Stergiopoulos I."/>
        </authorList>
    </citation>
    <scope>NUCLEOTIDE SEQUENCE</scope>
    <source>
        <strain evidence="1">Race5_Kim</strain>
    </source>
</reference>
<dbReference type="KEGG" id="ffu:CLAFUR5_08378"/>